<dbReference type="Gene3D" id="3.40.190.10">
    <property type="entry name" value="Periplasmic binding protein-like II"/>
    <property type="match status" value="2"/>
</dbReference>
<feature type="region of interest" description="Disordered" evidence="5">
    <location>
        <begin position="1"/>
        <end position="23"/>
    </location>
</feature>
<evidence type="ECO:0000256" key="4">
    <source>
        <dbReference type="PIRNR" id="PIRNR002756"/>
    </source>
</evidence>
<dbReference type="Proteomes" id="UP000266615">
    <property type="component" value="Unassembled WGS sequence"/>
</dbReference>
<feature type="domain" description="PBP" evidence="6">
    <location>
        <begin position="70"/>
        <end position="367"/>
    </location>
</feature>
<dbReference type="EMBL" id="QYZP01000001">
    <property type="protein sequence ID" value="RJN33221.1"/>
    <property type="molecule type" value="Genomic_DNA"/>
</dbReference>
<keyword evidence="3 4" id="KW-0592">Phosphate transport</keyword>
<evidence type="ECO:0000256" key="1">
    <source>
        <dbReference type="ARBA" id="ARBA00008725"/>
    </source>
</evidence>
<keyword evidence="2 4" id="KW-0813">Transport</keyword>
<dbReference type="PANTHER" id="PTHR42996:SF1">
    <property type="entry name" value="PHOSPHATE-BINDING PROTEIN PSTS"/>
    <property type="match status" value="1"/>
</dbReference>
<dbReference type="AlphaFoldDB" id="A0A3A4F690"/>
<evidence type="ECO:0000256" key="3">
    <source>
        <dbReference type="ARBA" id="ARBA00022592"/>
    </source>
</evidence>
<dbReference type="PIRSF" id="PIRSF002756">
    <property type="entry name" value="PstS"/>
    <property type="match status" value="1"/>
</dbReference>
<organism evidence="7 8">
    <name type="scientific">Nesterenkonia natronophila</name>
    <dbReference type="NCBI Taxonomy" id="2174932"/>
    <lineage>
        <taxon>Bacteria</taxon>
        <taxon>Bacillati</taxon>
        <taxon>Actinomycetota</taxon>
        <taxon>Actinomycetes</taxon>
        <taxon>Micrococcales</taxon>
        <taxon>Micrococcaceae</taxon>
        <taxon>Nesterenkonia</taxon>
    </lineage>
</organism>
<name>A0A3A4F690_9MICC</name>
<accession>A0A3A4F690</accession>
<dbReference type="GO" id="GO:0042301">
    <property type="term" value="F:phosphate ion binding"/>
    <property type="evidence" value="ECO:0007669"/>
    <property type="project" value="InterPro"/>
</dbReference>
<gene>
    <name evidence="7" type="primary">pstS</name>
    <name evidence="7" type="ORF">D3250_02905</name>
</gene>
<evidence type="ECO:0000256" key="5">
    <source>
        <dbReference type="SAM" id="MobiDB-lite"/>
    </source>
</evidence>
<keyword evidence="8" id="KW-1185">Reference proteome</keyword>
<dbReference type="CDD" id="cd13565">
    <property type="entry name" value="PBP2_PstS"/>
    <property type="match status" value="1"/>
</dbReference>
<dbReference type="InterPro" id="IPR005673">
    <property type="entry name" value="ABC_phos-bd_PstS"/>
</dbReference>
<dbReference type="OrthoDB" id="9801510at2"/>
<dbReference type="Pfam" id="PF12849">
    <property type="entry name" value="PBP_like_2"/>
    <property type="match status" value="1"/>
</dbReference>
<evidence type="ECO:0000313" key="8">
    <source>
        <dbReference type="Proteomes" id="UP000266615"/>
    </source>
</evidence>
<dbReference type="InterPro" id="IPR050962">
    <property type="entry name" value="Phosphate-bind_PstS"/>
</dbReference>
<dbReference type="NCBIfam" id="TIGR00975">
    <property type="entry name" value="3a0107s03"/>
    <property type="match status" value="1"/>
</dbReference>
<comment type="caution">
    <text evidence="7">The sequence shown here is derived from an EMBL/GenBank/DDBJ whole genome shotgun (WGS) entry which is preliminary data.</text>
</comment>
<evidence type="ECO:0000256" key="2">
    <source>
        <dbReference type="ARBA" id="ARBA00022448"/>
    </source>
</evidence>
<dbReference type="SUPFAM" id="SSF53850">
    <property type="entry name" value="Periplasmic binding protein-like II"/>
    <property type="match status" value="1"/>
</dbReference>
<evidence type="ECO:0000313" key="7">
    <source>
        <dbReference type="EMBL" id="RJN33221.1"/>
    </source>
</evidence>
<dbReference type="GO" id="GO:0035435">
    <property type="term" value="P:phosphate ion transmembrane transport"/>
    <property type="evidence" value="ECO:0007669"/>
    <property type="project" value="InterPro"/>
</dbReference>
<dbReference type="PANTHER" id="PTHR42996">
    <property type="entry name" value="PHOSPHATE-BINDING PROTEIN PSTS"/>
    <property type="match status" value="1"/>
</dbReference>
<sequence>MSHSSLQRGVSADSADEKSSERDTVKLERFGRAAAILSAASLALVACGEANNPGSDNDDGNDNGKANGAADTSAVQGTLVGGGASSQEAAMTAWTNGFASVAPEAQVNYASVGSGAGRDGFLGGEYDWAGSDSAMDDEEWEQSKDICGPDGAFHIPAYISPIAVAFNVEGIDDTLDLDADTIGSIFSGDITTWDDAAIAEHNEGIDLPGTPITVVHRADDSGTTDNFTEYLEAAAGTWEWEASDAWPADISAESAQQNSGVVDLTSQTDGAITYADASQIGGLNSVAVWVGNDYVEHNAEAASQAVAASTPIEGQAPNNMAVELDRDTEEEGAYPIVLAAYNIFCNEYPDQETTDLAIGFAEYLVSEDRQQTAESAAGNAPMSEELRSNAMEAISEITVAE</sequence>
<reference evidence="7 8" key="1">
    <citation type="submission" date="2018-09" db="EMBL/GenBank/DDBJ databases">
        <title>Nesterenkonia natronophila sp. nov., an alkaliphilic actinobacteriume isolated from a soda lake, and emended description of the genus Nesterenkonia.</title>
        <authorList>
            <person name="Menes R.J."/>
            <person name="Iriarte A."/>
        </authorList>
    </citation>
    <scope>NUCLEOTIDE SEQUENCE [LARGE SCALE GENOMIC DNA]</scope>
    <source>
        <strain evidence="7 8">M8</strain>
    </source>
</reference>
<dbReference type="GO" id="GO:0043190">
    <property type="term" value="C:ATP-binding cassette (ABC) transporter complex"/>
    <property type="evidence" value="ECO:0007669"/>
    <property type="project" value="InterPro"/>
</dbReference>
<comment type="similarity">
    <text evidence="1 4">Belongs to the PstS family.</text>
</comment>
<evidence type="ECO:0000259" key="6">
    <source>
        <dbReference type="Pfam" id="PF12849"/>
    </source>
</evidence>
<proteinExistence type="inferred from homology"/>
<dbReference type="InterPro" id="IPR024370">
    <property type="entry name" value="PBP_domain"/>
</dbReference>
<protein>
    <recommendedName>
        <fullName evidence="4">Phosphate-binding protein</fullName>
    </recommendedName>
</protein>